<proteinExistence type="predicted"/>
<comment type="caution">
    <text evidence="2">The sequence shown here is derived from an EMBL/GenBank/DDBJ whole genome shotgun (WGS) entry which is preliminary data.</text>
</comment>
<evidence type="ECO:0000313" key="2">
    <source>
        <dbReference type="EMBL" id="MBD5770093.1"/>
    </source>
</evidence>
<feature type="transmembrane region" description="Helical" evidence="1">
    <location>
        <begin position="74"/>
        <end position="92"/>
    </location>
</feature>
<feature type="transmembrane region" description="Helical" evidence="1">
    <location>
        <begin position="246"/>
        <end position="265"/>
    </location>
</feature>
<accession>A0ABR8NVK8</accession>
<feature type="transmembrane region" description="Helical" evidence="1">
    <location>
        <begin position="99"/>
        <end position="119"/>
    </location>
</feature>
<feature type="transmembrane region" description="Helical" evidence="1">
    <location>
        <begin position="270"/>
        <end position="287"/>
    </location>
</feature>
<keyword evidence="1" id="KW-0472">Membrane</keyword>
<feature type="transmembrane region" description="Helical" evidence="1">
    <location>
        <begin position="51"/>
        <end position="68"/>
    </location>
</feature>
<dbReference type="Proteomes" id="UP000604161">
    <property type="component" value="Unassembled WGS sequence"/>
</dbReference>
<feature type="transmembrane region" description="Helical" evidence="1">
    <location>
        <begin position="217"/>
        <end position="240"/>
    </location>
</feature>
<dbReference type="EMBL" id="JACYFC010000001">
    <property type="protein sequence ID" value="MBD5770093.1"/>
    <property type="molecule type" value="Genomic_DNA"/>
</dbReference>
<protein>
    <recommendedName>
        <fullName evidence="4">DUF2157 domain-containing protein</fullName>
    </recommendedName>
</protein>
<keyword evidence="3" id="KW-1185">Reference proteome</keyword>
<name>A0ABR8NVK8_9GAMM</name>
<organism evidence="2 3">
    <name type="scientific">Marinomonas colpomeniae</name>
    <dbReference type="NCBI Taxonomy" id="2774408"/>
    <lineage>
        <taxon>Bacteria</taxon>
        <taxon>Pseudomonadati</taxon>
        <taxon>Pseudomonadota</taxon>
        <taxon>Gammaproteobacteria</taxon>
        <taxon>Oceanospirillales</taxon>
        <taxon>Oceanospirillaceae</taxon>
        <taxon>Marinomonas</taxon>
    </lineage>
</organism>
<feature type="transmembrane region" description="Helical" evidence="1">
    <location>
        <begin position="157"/>
        <end position="178"/>
    </location>
</feature>
<keyword evidence="1" id="KW-0812">Transmembrane</keyword>
<feature type="transmembrane region" description="Helical" evidence="1">
    <location>
        <begin position="293"/>
        <end position="315"/>
    </location>
</feature>
<gene>
    <name evidence="2" type="ORF">IF202_03445</name>
</gene>
<keyword evidence="1" id="KW-1133">Transmembrane helix</keyword>
<sequence>MYTDEDLNLAVKKGIFSTGSVEEFRHLIESSNHSPSVDEENFRLVGGFNDIFIVIACALLLFSSLWVLNSFDSSVGYFVFSALSWGLAEIFVLKRKMALPAIMLLLAFIGGIFMLSESIFGVENYSYNADVGYSVIASTALSALAAYCHWRRFNVPITVAVGTSVGLAFLVAIVQSIFPYNTDILLVALFLCGCIAFTCAMYWDSSDITRTTRKSDIAFWLHLLSAPLIIHPIFWGLGVLDGDESVGSMLLIVILYVLMTSISIAIDRRAFMVSSLIYVIYALSSLIENYGGVGYSFALTGVVMGASLLLLSIYWQTVRVHFVGLLPMRIQGYVPSVLSEK</sequence>
<reference evidence="2 3" key="1">
    <citation type="submission" date="2020-09" db="EMBL/GenBank/DDBJ databases">
        <title>Marinomonas sp. nov., isolated from the cysticercosis algae of Qingdao, China.</title>
        <authorList>
            <person name="Sun X."/>
        </authorList>
    </citation>
    <scope>NUCLEOTIDE SEQUENCE [LARGE SCALE GENOMIC DNA]</scope>
    <source>
        <strain evidence="2 3">SM2066</strain>
    </source>
</reference>
<evidence type="ECO:0000256" key="1">
    <source>
        <dbReference type="SAM" id="Phobius"/>
    </source>
</evidence>
<feature type="transmembrane region" description="Helical" evidence="1">
    <location>
        <begin position="184"/>
        <end position="205"/>
    </location>
</feature>
<dbReference type="RefSeq" id="WP_191593457.1">
    <property type="nucleotide sequence ID" value="NZ_JACYFC010000001.1"/>
</dbReference>
<evidence type="ECO:0008006" key="4">
    <source>
        <dbReference type="Google" id="ProtNLM"/>
    </source>
</evidence>
<feature type="transmembrane region" description="Helical" evidence="1">
    <location>
        <begin position="131"/>
        <end position="150"/>
    </location>
</feature>
<evidence type="ECO:0000313" key="3">
    <source>
        <dbReference type="Proteomes" id="UP000604161"/>
    </source>
</evidence>